<sequence>MDNVPFHTDASIKCLITAWGHEVLYLPPYHSFLNPIENMFSQLKSIVRSFRPNSENYFMNQIHSATNLTPDSWRLGAVRPRCDELVELIDTLSRYGTSVGLPLMVPTMVLLAEAMSLRFHPRGSSSCFTFMKIILPPSFCMFPPQISGPGGLWSVSLSLANYLWAFHLTNIVPGQSSSWYFSTFFAFAIWPALNGYHFIGLKSLMSTPYRTSPSLQQEELRWLAQAKFRTVVDQISCCFFFENGRPKLRSIFTSASKFVENAKQPNRLKPSHTIPRPDKYLGGSSAPSGYGMTVSRYG</sequence>
<comment type="caution">
    <text evidence="3">The sequence shown here is derived from an EMBL/GenBank/DDBJ whole genome shotgun (WGS) entry which is preliminary data.</text>
</comment>
<organism evidence="3 4">
    <name type="scientific">Thelohanellus kitauei</name>
    <name type="common">Myxosporean</name>
    <dbReference type="NCBI Taxonomy" id="669202"/>
    <lineage>
        <taxon>Eukaryota</taxon>
        <taxon>Metazoa</taxon>
        <taxon>Cnidaria</taxon>
        <taxon>Myxozoa</taxon>
        <taxon>Myxosporea</taxon>
        <taxon>Bivalvulida</taxon>
        <taxon>Platysporina</taxon>
        <taxon>Myxobolidae</taxon>
        <taxon>Thelohanellus</taxon>
    </lineage>
</organism>
<dbReference type="GO" id="GO:0003676">
    <property type="term" value="F:nucleic acid binding"/>
    <property type="evidence" value="ECO:0007669"/>
    <property type="project" value="InterPro"/>
</dbReference>
<dbReference type="AlphaFoldDB" id="A0A0C2ISW1"/>
<evidence type="ECO:0000256" key="1">
    <source>
        <dbReference type="SAM" id="MobiDB-lite"/>
    </source>
</evidence>
<accession>A0A0C2ISW1</accession>
<feature type="domain" description="Tc1-like transposase DDE" evidence="2">
    <location>
        <begin position="1"/>
        <end position="51"/>
    </location>
</feature>
<proteinExistence type="predicted"/>
<protein>
    <recommendedName>
        <fullName evidence="2">Tc1-like transposase DDE domain-containing protein</fullName>
    </recommendedName>
</protein>
<evidence type="ECO:0000313" key="3">
    <source>
        <dbReference type="EMBL" id="KII68524.1"/>
    </source>
</evidence>
<feature type="region of interest" description="Disordered" evidence="1">
    <location>
        <begin position="266"/>
        <end position="287"/>
    </location>
</feature>
<dbReference type="EMBL" id="JWZT01002833">
    <property type="protein sequence ID" value="KII68524.1"/>
    <property type="molecule type" value="Genomic_DNA"/>
</dbReference>
<dbReference type="OrthoDB" id="10006939at2759"/>
<gene>
    <name evidence="3" type="ORF">RF11_10921</name>
</gene>
<dbReference type="Proteomes" id="UP000031668">
    <property type="component" value="Unassembled WGS sequence"/>
</dbReference>
<evidence type="ECO:0000259" key="2">
    <source>
        <dbReference type="Pfam" id="PF13358"/>
    </source>
</evidence>
<dbReference type="InterPro" id="IPR036397">
    <property type="entry name" value="RNaseH_sf"/>
</dbReference>
<dbReference type="InterPro" id="IPR038717">
    <property type="entry name" value="Tc1-like_DDE_dom"/>
</dbReference>
<keyword evidence="4" id="KW-1185">Reference proteome</keyword>
<dbReference type="Gene3D" id="3.30.420.10">
    <property type="entry name" value="Ribonuclease H-like superfamily/Ribonuclease H"/>
    <property type="match status" value="1"/>
</dbReference>
<dbReference type="Pfam" id="PF13358">
    <property type="entry name" value="DDE_3"/>
    <property type="match status" value="1"/>
</dbReference>
<reference evidence="3 4" key="1">
    <citation type="journal article" date="2014" name="Genome Biol. Evol.">
        <title>The genome of the myxosporean Thelohanellus kitauei shows adaptations to nutrient acquisition within its fish host.</title>
        <authorList>
            <person name="Yang Y."/>
            <person name="Xiong J."/>
            <person name="Zhou Z."/>
            <person name="Huo F."/>
            <person name="Miao W."/>
            <person name="Ran C."/>
            <person name="Liu Y."/>
            <person name="Zhang J."/>
            <person name="Feng J."/>
            <person name="Wang M."/>
            <person name="Wang M."/>
            <person name="Wang L."/>
            <person name="Yao B."/>
        </authorList>
    </citation>
    <scope>NUCLEOTIDE SEQUENCE [LARGE SCALE GENOMIC DNA]</scope>
    <source>
        <strain evidence="3">Wuqing</strain>
    </source>
</reference>
<name>A0A0C2ISW1_THEKT</name>
<evidence type="ECO:0000313" key="4">
    <source>
        <dbReference type="Proteomes" id="UP000031668"/>
    </source>
</evidence>